<dbReference type="Proteomes" id="UP000027586">
    <property type="component" value="Unassembled WGS sequence"/>
</dbReference>
<dbReference type="AlphaFoldDB" id="A0A068SBM4"/>
<accession>A0A068SBM4</accession>
<gene>
    <name evidence="2" type="ORF">LCOR_10495.1</name>
</gene>
<dbReference type="VEuPathDB" id="FungiDB:LCOR_10495.1"/>
<keyword evidence="3" id="KW-1185">Reference proteome</keyword>
<protein>
    <submittedName>
        <fullName evidence="2">Uncharacterized protein</fullName>
    </submittedName>
</protein>
<sequence length="81" mass="8720">MHEPQPIAIQRHHATETISDATRRPAESTQRRLVLLNDRATALASSAKFEAALNDTTTMQTIAPSSGMGCLCAGHVHQLQG</sequence>
<organism evidence="2 3">
    <name type="scientific">Lichtheimia corymbifera JMRC:FSU:9682</name>
    <dbReference type="NCBI Taxonomy" id="1263082"/>
    <lineage>
        <taxon>Eukaryota</taxon>
        <taxon>Fungi</taxon>
        <taxon>Fungi incertae sedis</taxon>
        <taxon>Mucoromycota</taxon>
        <taxon>Mucoromycotina</taxon>
        <taxon>Mucoromycetes</taxon>
        <taxon>Mucorales</taxon>
        <taxon>Lichtheimiaceae</taxon>
        <taxon>Lichtheimia</taxon>
    </lineage>
</organism>
<evidence type="ECO:0000256" key="1">
    <source>
        <dbReference type="SAM" id="MobiDB-lite"/>
    </source>
</evidence>
<dbReference type="EMBL" id="CBTN010000073">
    <property type="protein sequence ID" value="CDH59689.1"/>
    <property type="molecule type" value="Genomic_DNA"/>
</dbReference>
<name>A0A068SBM4_9FUNG</name>
<reference evidence="2" key="1">
    <citation type="submission" date="2013-08" db="EMBL/GenBank/DDBJ databases">
        <title>Gene expansion shapes genome architecture in the human pathogen Lichtheimia corymbifera: an evolutionary genomics analysis in the ancient terrestrial Mucorales (Mucoromycotina).</title>
        <authorList>
            <person name="Schwartze V.U."/>
            <person name="Winter S."/>
            <person name="Shelest E."/>
            <person name="Marcet-Houben M."/>
            <person name="Horn F."/>
            <person name="Wehner S."/>
            <person name="Hoffmann K."/>
            <person name="Riege K."/>
            <person name="Sammeth M."/>
            <person name="Nowrousian M."/>
            <person name="Valiante V."/>
            <person name="Linde J."/>
            <person name="Jacobsen I.D."/>
            <person name="Marz M."/>
            <person name="Brakhage A.A."/>
            <person name="Gabaldon T."/>
            <person name="Bocker S."/>
            <person name="Voigt K."/>
        </authorList>
    </citation>
    <scope>NUCLEOTIDE SEQUENCE [LARGE SCALE GENOMIC DNA]</scope>
    <source>
        <strain evidence="2">FSU 9682</strain>
    </source>
</reference>
<feature type="region of interest" description="Disordered" evidence="1">
    <location>
        <begin position="1"/>
        <end position="29"/>
    </location>
</feature>
<evidence type="ECO:0000313" key="2">
    <source>
        <dbReference type="EMBL" id="CDH59689.1"/>
    </source>
</evidence>
<comment type="caution">
    <text evidence="2">The sequence shown here is derived from an EMBL/GenBank/DDBJ whole genome shotgun (WGS) entry which is preliminary data.</text>
</comment>
<proteinExistence type="predicted"/>
<evidence type="ECO:0000313" key="3">
    <source>
        <dbReference type="Proteomes" id="UP000027586"/>
    </source>
</evidence>